<dbReference type="SMART" id="SM00345">
    <property type="entry name" value="HTH_GNTR"/>
    <property type="match status" value="2"/>
</dbReference>
<dbReference type="GO" id="GO:0003700">
    <property type="term" value="F:DNA-binding transcription factor activity"/>
    <property type="evidence" value="ECO:0007669"/>
    <property type="project" value="InterPro"/>
</dbReference>
<dbReference type="Pfam" id="PF07729">
    <property type="entry name" value="FCD"/>
    <property type="match status" value="1"/>
</dbReference>
<evidence type="ECO:0000313" key="5">
    <source>
        <dbReference type="EMBL" id="TPG44828.1"/>
    </source>
</evidence>
<dbReference type="InterPro" id="IPR011711">
    <property type="entry name" value="GntR_C"/>
</dbReference>
<dbReference type="Gene3D" id="1.10.10.10">
    <property type="entry name" value="Winged helix-like DNA-binding domain superfamily/Winged helix DNA-binding domain"/>
    <property type="match status" value="2"/>
</dbReference>
<organism evidence="5 6">
    <name type="scientific">Muricoccus nepalensis</name>
    <dbReference type="NCBI Taxonomy" id="1854500"/>
    <lineage>
        <taxon>Bacteria</taxon>
        <taxon>Pseudomonadati</taxon>
        <taxon>Pseudomonadota</taxon>
        <taxon>Alphaproteobacteria</taxon>
        <taxon>Acetobacterales</taxon>
        <taxon>Roseomonadaceae</taxon>
        <taxon>Muricoccus</taxon>
    </lineage>
</organism>
<accession>A0A502F3W9</accession>
<dbReference type="Proteomes" id="UP000317078">
    <property type="component" value="Unassembled WGS sequence"/>
</dbReference>
<dbReference type="SMART" id="SM00895">
    <property type="entry name" value="FCD"/>
    <property type="match status" value="1"/>
</dbReference>
<sequence length="305" mass="34298">MADGTESAGRHGLPSRLAGEILAWARREGLEPGAHLTEGRLAEVFQVSRTPIRLALQVLEGEGTVERQRNRGFFLRAVPEPSAAVTKTADEDPLYFRIADDYLSGEIGPRVAESELLRRYGVPRSQLMRLLARMAREGWIERRRGQGWEFQPMLTSPEAYSQGYRFRLLIEPAALLEPGYRLDPLVALRLRAEQKAMLAGGWHSFSSAETHRIGAEFHEGIVGGSGNPFLIEALRRVNRMRRLIEYRAHVDRSRLVRISEEHLRILDLIEAGAMEEASAFLRVHLQGSRLAKDVLGLHARVQKAG</sequence>
<dbReference type="InterPro" id="IPR036388">
    <property type="entry name" value="WH-like_DNA-bd_sf"/>
</dbReference>
<comment type="caution">
    <text evidence="5">The sequence shown here is derived from an EMBL/GenBank/DDBJ whole genome shotgun (WGS) entry which is preliminary data.</text>
</comment>
<dbReference type="RefSeq" id="WP_140886808.1">
    <property type="nucleotide sequence ID" value="NZ_RCZP01000050.1"/>
</dbReference>
<gene>
    <name evidence="5" type="ORF">EAH89_26875</name>
</gene>
<dbReference type="GO" id="GO:0003677">
    <property type="term" value="F:DNA binding"/>
    <property type="evidence" value="ECO:0007669"/>
    <property type="project" value="UniProtKB-KW"/>
</dbReference>
<evidence type="ECO:0000259" key="4">
    <source>
        <dbReference type="PROSITE" id="PS50949"/>
    </source>
</evidence>
<evidence type="ECO:0000313" key="6">
    <source>
        <dbReference type="Proteomes" id="UP000317078"/>
    </source>
</evidence>
<keyword evidence="1" id="KW-0805">Transcription regulation</keyword>
<protein>
    <submittedName>
        <fullName evidence="5">GntR family transcriptional regulator</fullName>
    </submittedName>
</protein>
<dbReference type="Pfam" id="PF00392">
    <property type="entry name" value="GntR"/>
    <property type="match status" value="1"/>
</dbReference>
<dbReference type="InterPro" id="IPR008920">
    <property type="entry name" value="TF_FadR/GntR_C"/>
</dbReference>
<dbReference type="Gene3D" id="1.20.120.530">
    <property type="entry name" value="GntR ligand-binding domain-like"/>
    <property type="match status" value="1"/>
</dbReference>
<evidence type="ECO:0000256" key="1">
    <source>
        <dbReference type="ARBA" id="ARBA00023015"/>
    </source>
</evidence>
<keyword evidence="3" id="KW-0804">Transcription</keyword>
<dbReference type="PROSITE" id="PS50949">
    <property type="entry name" value="HTH_GNTR"/>
    <property type="match status" value="1"/>
</dbReference>
<dbReference type="OrthoDB" id="7005926at2"/>
<dbReference type="PANTHER" id="PTHR43537">
    <property type="entry name" value="TRANSCRIPTIONAL REGULATOR, GNTR FAMILY"/>
    <property type="match status" value="1"/>
</dbReference>
<dbReference type="InterPro" id="IPR000524">
    <property type="entry name" value="Tscrpt_reg_HTH_GntR"/>
</dbReference>
<keyword evidence="2" id="KW-0238">DNA-binding</keyword>
<evidence type="ECO:0000256" key="3">
    <source>
        <dbReference type="ARBA" id="ARBA00023163"/>
    </source>
</evidence>
<dbReference type="SUPFAM" id="SSF48008">
    <property type="entry name" value="GntR ligand-binding domain-like"/>
    <property type="match status" value="1"/>
</dbReference>
<keyword evidence="6" id="KW-1185">Reference proteome</keyword>
<feature type="domain" description="HTH gntR-type" evidence="4">
    <location>
        <begin position="11"/>
        <end position="78"/>
    </location>
</feature>
<proteinExistence type="predicted"/>
<reference evidence="5 6" key="1">
    <citation type="journal article" date="2019" name="Environ. Microbiol.">
        <title>Species interactions and distinct microbial communities in high Arctic permafrost affected cryosols are associated with the CH4 and CO2 gas fluxes.</title>
        <authorList>
            <person name="Altshuler I."/>
            <person name="Hamel J."/>
            <person name="Turney S."/>
            <person name="Magnuson E."/>
            <person name="Levesque R."/>
            <person name="Greer C."/>
            <person name="Whyte L.G."/>
        </authorList>
    </citation>
    <scope>NUCLEOTIDE SEQUENCE [LARGE SCALE GENOMIC DNA]</scope>
    <source>
        <strain evidence="5 6">S9.3B</strain>
    </source>
</reference>
<dbReference type="EMBL" id="RCZP01000050">
    <property type="protein sequence ID" value="TPG44828.1"/>
    <property type="molecule type" value="Genomic_DNA"/>
</dbReference>
<dbReference type="PANTHER" id="PTHR43537:SF52">
    <property type="entry name" value="FATTY ACID METABOLISM REGULATOR PROTEIN"/>
    <property type="match status" value="1"/>
</dbReference>
<evidence type="ECO:0000256" key="2">
    <source>
        <dbReference type="ARBA" id="ARBA00023125"/>
    </source>
</evidence>
<dbReference type="SUPFAM" id="SSF46785">
    <property type="entry name" value="Winged helix' DNA-binding domain"/>
    <property type="match status" value="2"/>
</dbReference>
<name>A0A502F3W9_9PROT</name>
<dbReference type="InterPro" id="IPR036390">
    <property type="entry name" value="WH_DNA-bd_sf"/>
</dbReference>
<dbReference type="AlphaFoldDB" id="A0A502F3W9"/>